<name>A0A2S7K0A1_9PROT</name>
<dbReference type="AlphaFoldDB" id="A0A2S7K0A1"/>
<evidence type="ECO:0000313" key="2">
    <source>
        <dbReference type="Proteomes" id="UP000239504"/>
    </source>
</evidence>
<accession>A0A2S7K0A1</accession>
<sequence length="331" mass="36090">MTRGHARTVAIATHPRVDASDLAPLIHADDGDIVTVSPKVFLACSFLNAAQGKLKKADRAFWSDMATRRGKLRRQTAFAAVGIVGGEAYILDGAKRARAWREGLSKAPDELYVTVHQLMSLAQAETIAAAYQASQRVERSADAVKGAYDAFDMKMTSHRLARGAIGSAIYLAFRGSVFEDDNHPTAAPINLREAVGLIKGELVFLDKLGCSSRTFYSGILAMAIIALAVDPDAKEFIERIAAKRGNKVDGMMDPAESVLHLALITELKEPGRGAAYQAELFSRALRGFDKWRNAKKMPARAYTKGVLTAIDPEPFVREFRAVKGIEDRIDL</sequence>
<proteinExistence type="predicted"/>
<evidence type="ECO:0000313" key="1">
    <source>
        <dbReference type="EMBL" id="PQA85891.1"/>
    </source>
</evidence>
<dbReference type="Proteomes" id="UP000239504">
    <property type="component" value="Unassembled WGS sequence"/>
</dbReference>
<protein>
    <submittedName>
        <fullName evidence="1">Uncharacterized protein</fullName>
    </submittedName>
</protein>
<organism evidence="1 2">
    <name type="scientific">Hyphococcus luteus</name>
    <dbReference type="NCBI Taxonomy" id="2058213"/>
    <lineage>
        <taxon>Bacteria</taxon>
        <taxon>Pseudomonadati</taxon>
        <taxon>Pseudomonadota</taxon>
        <taxon>Alphaproteobacteria</taxon>
        <taxon>Parvularculales</taxon>
        <taxon>Parvularculaceae</taxon>
        <taxon>Hyphococcus</taxon>
    </lineage>
</organism>
<reference evidence="1 2" key="1">
    <citation type="submission" date="2017-12" db="EMBL/GenBank/DDBJ databases">
        <authorList>
            <person name="Hurst M.R.H."/>
        </authorList>
    </citation>
    <scope>NUCLEOTIDE SEQUENCE [LARGE SCALE GENOMIC DNA]</scope>
    <source>
        <strain evidence="1 2">SY-3-19</strain>
    </source>
</reference>
<comment type="caution">
    <text evidence="1">The sequence shown here is derived from an EMBL/GenBank/DDBJ whole genome shotgun (WGS) entry which is preliminary data.</text>
</comment>
<gene>
    <name evidence="1" type="ORF">CW354_20400</name>
</gene>
<keyword evidence="2" id="KW-1185">Reference proteome</keyword>
<dbReference type="EMBL" id="PJCH01000016">
    <property type="protein sequence ID" value="PQA85891.1"/>
    <property type="molecule type" value="Genomic_DNA"/>
</dbReference>